<dbReference type="GeneID" id="106740863"/>
<dbReference type="InterPro" id="IPR007110">
    <property type="entry name" value="Ig-like_dom"/>
</dbReference>
<keyword evidence="3" id="KW-1185">Reference proteome</keyword>
<reference evidence="4" key="1">
    <citation type="submission" date="2025-08" db="UniProtKB">
        <authorList>
            <consortium name="RefSeq"/>
        </authorList>
    </citation>
    <scope>IDENTIFICATION</scope>
</reference>
<dbReference type="PROSITE" id="PS50835">
    <property type="entry name" value="IG_LIKE"/>
    <property type="match status" value="1"/>
</dbReference>
<dbReference type="Proteomes" id="UP000515204">
    <property type="component" value="Unplaced"/>
</dbReference>
<name>A0A6P3WNS7_DINQU</name>
<dbReference type="RefSeq" id="XP_014467800.1">
    <property type="nucleotide sequence ID" value="XM_014612314.1"/>
</dbReference>
<dbReference type="PANTHER" id="PTHR21261:SF6">
    <property type="entry name" value="BEATEN PATH IIA-RELATED"/>
    <property type="match status" value="1"/>
</dbReference>
<dbReference type="InterPro" id="IPR036179">
    <property type="entry name" value="Ig-like_dom_sf"/>
</dbReference>
<accession>A0A6P3WNS7</accession>
<organism evidence="3 4">
    <name type="scientific">Dinoponera quadriceps</name>
    <name type="common">South American ant</name>
    <dbReference type="NCBI Taxonomy" id="609295"/>
    <lineage>
        <taxon>Eukaryota</taxon>
        <taxon>Metazoa</taxon>
        <taxon>Ecdysozoa</taxon>
        <taxon>Arthropoda</taxon>
        <taxon>Hexapoda</taxon>
        <taxon>Insecta</taxon>
        <taxon>Pterygota</taxon>
        <taxon>Neoptera</taxon>
        <taxon>Endopterygota</taxon>
        <taxon>Hymenoptera</taxon>
        <taxon>Apocrita</taxon>
        <taxon>Aculeata</taxon>
        <taxon>Formicoidea</taxon>
        <taxon>Formicidae</taxon>
        <taxon>Ponerinae</taxon>
        <taxon>Ponerini</taxon>
        <taxon>Dinoponera</taxon>
    </lineage>
</organism>
<keyword evidence="1" id="KW-0732">Signal</keyword>
<evidence type="ECO:0000313" key="3">
    <source>
        <dbReference type="Proteomes" id="UP000515204"/>
    </source>
</evidence>
<dbReference type="Gene3D" id="2.60.40.10">
    <property type="entry name" value="Immunoglobulins"/>
    <property type="match status" value="1"/>
</dbReference>
<dbReference type="SUPFAM" id="SSF48726">
    <property type="entry name" value="Immunoglobulin"/>
    <property type="match status" value="1"/>
</dbReference>
<proteinExistence type="predicted"/>
<gene>
    <name evidence="4" type="primary">LOC106740863</name>
</gene>
<dbReference type="OrthoDB" id="6333371at2759"/>
<evidence type="ECO:0000259" key="2">
    <source>
        <dbReference type="PROSITE" id="PS50835"/>
    </source>
</evidence>
<dbReference type="FunFam" id="2.60.40.10:FF:000437">
    <property type="entry name" value="Beat-IIIc, isoform A"/>
    <property type="match status" value="1"/>
</dbReference>
<dbReference type="KEGG" id="dqu:106740863"/>
<dbReference type="AlphaFoldDB" id="A0A6P3WNS7"/>
<evidence type="ECO:0000256" key="1">
    <source>
        <dbReference type="SAM" id="SignalP"/>
    </source>
</evidence>
<dbReference type="PANTHER" id="PTHR21261">
    <property type="entry name" value="BEAT PROTEIN"/>
    <property type="match status" value="1"/>
</dbReference>
<protein>
    <submittedName>
        <fullName evidence="4">Uncharacterized protein LOC106740863</fullName>
    </submittedName>
</protein>
<feature type="domain" description="Ig-like" evidence="2">
    <location>
        <begin position="35"/>
        <end position="131"/>
    </location>
</feature>
<sequence>MKTRHLWLEAAVALLVMTDGSCLRGVSLELIPDVVQRSQEVILQCHYDLKNEPLYTLKWYHSWYEFYRFEPSDDPATKIFNVTGIYVDPANSNQSQVTLRNVDFPLAGTFSCEVTAEALTFFMASSLKNLTVIDVPDGAPVIASKRERYDAGDMLRANCTLPPSSPVYLSFTLNDMLMETARYQMLEGPQLGEVSLTLQPFHYTNGGQLTLRCTAQIPGMYSAVSELQLGAGIREPVPEI</sequence>
<feature type="chain" id="PRO_5027731888" evidence="1">
    <location>
        <begin position="23"/>
        <end position="240"/>
    </location>
</feature>
<evidence type="ECO:0000313" key="4">
    <source>
        <dbReference type="RefSeq" id="XP_014467800.1"/>
    </source>
</evidence>
<dbReference type="InterPro" id="IPR013783">
    <property type="entry name" value="Ig-like_fold"/>
</dbReference>
<feature type="signal peptide" evidence="1">
    <location>
        <begin position="1"/>
        <end position="22"/>
    </location>
</feature>
<feature type="non-terminal residue" evidence="4">
    <location>
        <position position="240"/>
    </location>
</feature>